<comment type="caution">
    <text evidence="2">The sequence shown here is derived from an EMBL/GenBank/DDBJ whole genome shotgun (WGS) entry which is preliminary data.</text>
</comment>
<proteinExistence type="predicted"/>
<dbReference type="PANTHER" id="PTHR46762:SF1">
    <property type="entry name" value="NUCLEOREDOXIN-LIKE PROTEIN 2"/>
    <property type="match status" value="1"/>
</dbReference>
<gene>
    <name evidence="2" type="ORF">HPB51_004379</name>
</gene>
<evidence type="ECO:0000313" key="2">
    <source>
        <dbReference type="EMBL" id="KAH8035138.1"/>
    </source>
</evidence>
<dbReference type="EMBL" id="JABSTU010000003">
    <property type="protein sequence ID" value="KAH8035138.1"/>
    <property type="molecule type" value="Genomic_DNA"/>
</dbReference>
<dbReference type="Gene3D" id="3.40.30.10">
    <property type="entry name" value="Glutaredoxin"/>
    <property type="match status" value="1"/>
</dbReference>
<dbReference type="Proteomes" id="UP000821866">
    <property type="component" value="Chromosome 11"/>
</dbReference>
<dbReference type="InterPro" id="IPR036249">
    <property type="entry name" value="Thioredoxin-like_sf"/>
</dbReference>
<protein>
    <recommendedName>
        <fullName evidence="1">Thioredoxin domain-containing protein</fullName>
    </recommendedName>
</protein>
<dbReference type="InterPro" id="IPR013766">
    <property type="entry name" value="Thioredoxin_domain"/>
</dbReference>
<dbReference type="SUPFAM" id="SSF52833">
    <property type="entry name" value="Thioredoxin-like"/>
    <property type="match status" value="1"/>
</dbReference>
<sequence length="145" mass="16529">MGDIFKGKSFIKKDGKSFPADTVLRDKQLICLYFAAQWCPPCRMFTPVLANVYKDARADNLAIEVVFVSADRSKQDMLNYMRKTHGDWYALPFEDPLHGELEERFKVAGVPTLLVMKTDGTVVCPNGKKLVQERGVQAFRDWLSH</sequence>
<dbReference type="PANTHER" id="PTHR46762">
    <property type="entry name" value="NUCLEOREDOXIN-LIKE PROTEIN 2"/>
    <property type="match status" value="1"/>
</dbReference>
<organism evidence="2 3">
    <name type="scientific">Rhipicephalus microplus</name>
    <name type="common">Cattle tick</name>
    <name type="synonym">Boophilus microplus</name>
    <dbReference type="NCBI Taxonomy" id="6941"/>
    <lineage>
        <taxon>Eukaryota</taxon>
        <taxon>Metazoa</taxon>
        <taxon>Ecdysozoa</taxon>
        <taxon>Arthropoda</taxon>
        <taxon>Chelicerata</taxon>
        <taxon>Arachnida</taxon>
        <taxon>Acari</taxon>
        <taxon>Parasitiformes</taxon>
        <taxon>Ixodida</taxon>
        <taxon>Ixodoidea</taxon>
        <taxon>Ixodidae</taxon>
        <taxon>Rhipicephalinae</taxon>
        <taxon>Rhipicephalus</taxon>
        <taxon>Boophilus</taxon>
    </lineage>
</organism>
<dbReference type="VEuPathDB" id="VectorBase:LOC119181907"/>
<evidence type="ECO:0000259" key="1">
    <source>
        <dbReference type="PROSITE" id="PS51352"/>
    </source>
</evidence>
<dbReference type="GO" id="GO:0007600">
    <property type="term" value="P:sensory perception"/>
    <property type="evidence" value="ECO:0007669"/>
    <property type="project" value="InterPro"/>
</dbReference>
<dbReference type="Pfam" id="PF13905">
    <property type="entry name" value="Thioredoxin_8"/>
    <property type="match status" value="1"/>
</dbReference>
<dbReference type="AlphaFoldDB" id="A0A9J6ELC5"/>
<evidence type="ECO:0000313" key="3">
    <source>
        <dbReference type="Proteomes" id="UP000821866"/>
    </source>
</evidence>
<dbReference type="InterPro" id="IPR012336">
    <property type="entry name" value="Thioredoxin-like_fold"/>
</dbReference>
<dbReference type="GO" id="GO:0045494">
    <property type="term" value="P:photoreceptor cell maintenance"/>
    <property type="evidence" value="ECO:0007669"/>
    <property type="project" value="InterPro"/>
</dbReference>
<accession>A0A9J6ELC5</accession>
<reference evidence="2" key="1">
    <citation type="journal article" date="2020" name="Cell">
        <title>Large-Scale Comparative Analyses of Tick Genomes Elucidate Their Genetic Diversity and Vector Capacities.</title>
        <authorList>
            <consortium name="Tick Genome and Microbiome Consortium (TIGMIC)"/>
            <person name="Jia N."/>
            <person name="Wang J."/>
            <person name="Shi W."/>
            <person name="Du L."/>
            <person name="Sun Y."/>
            <person name="Zhan W."/>
            <person name="Jiang J.F."/>
            <person name="Wang Q."/>
            <person name="Zhang B."/>
            <person name="Ji P."/>
            <person name="Bell-Sakyi L."/>
            <person name="Cui X.M."/>
            <person name="Yuan T.T."/>
            <person name="Jiang B.G."/>
            <person name="Yang W.F."/>
            <person name="Lam T.T."/>
            <person name="Chang Q.C."/>
            <person name="Ding S.J."/>
            <person name="Wang X.J."/>
            <person name="Zhu J.G."/>
            <person name="Ruan X.D."/>
            <person name="Zhao L."/>
            <person name="Wei J.T."/>
            <person name="Ye R.Z."/>
            <person name="Que T.C."/>
            <person name="Du C.H."/>
            <person name="Zhou Y.H."/>
            <person name="Cheng J.X."/>
            <person name="Dai P.F."/>
            <person name="Guo W.B."/>
            <person name="Han X.H."/>
            <person name="Huang E.J."/>
            <person name="Li L.F."/>
            <person name="Wei W."/>
            <person name="Gao Y.C."/>
            <person name="Liu J.Z."/>
            <person name="Shao H.Z."/>
            <person name="Wang X."/>
            <person name="Wang C.C."/>
            <person name="Yang T.C."/>
            <person name="Huo Q.B."/>
            <person name="Li W."/>
            <person name="Chen H.Y."/>
            <person name="Chen S.E."/>
            <person name="Zhou L.G."/>
            <person name="Ni X.B."/>
            <person name="Tian J.H."/>
            <person name="Sheng Y."/>
            <person name="Liu T."/>
            <person name="Pan Y.S."/>
            <person name="Xia L.Y."/>
            <person name="Li J."/>
            <person name="Zhao F."/>
            <person name="Cao W.C."/>
        </authorList>
    </citation>
    <scope>NUCLEOTIDE SEQUENCE</scope>
    <source>
        <strain evidence="2">Rmic-2018</strain>
    </source>
</reference>
<keyword evidence="3" id="KW-1185">Reference proteome</keyword>
<reference evidence="2" key="2">
    <citation type="submission" date="2021-09" db="EMBL/GenBank/DDBJ databases">
        <authorList>
            <person name="Jia N."/>
            <person name="Wang J."/>
            <person name="Shi W."/>
            <person name="Du L."/>
            <person name="Sun Y."/>
            <person name="Zhan W."/>
            <person name="Jiang J."/>
            <person name="Wang Q."/>
            <person name="Zhang B."/>
            <person name="Ji P."/>
            <person name="Sakyi L.B."/>
            <person name="Cui X."/>
            <person name="Yuan T."/>
            <person name="Jiang B."/>
            <person name="Yang W."/>
            <person name="Lam T.T.-Y."/>
            <person name="Chang Q."/>
            <person name="Ding S."/>
            <person name="Wang X."/>
            <person name="Zhu J."/>
            <person name="Ruan X."/>
            <person name="Zhao L."/>
            <person name="Wei J."/>
            <person name="Que T."/>
            <person name="Du C."/>
            <person name="Cheng J."/>
            <person name="Dai P."/>
            <person name="Han X."/>
            <person name="Huang E."/>
            <person name="Gao Y."/>
            <person name="Liu J."/>
            <person name="Shao H."/>
            <person name="Ye R."/>
            <person name="Li L."/>
            <person name="Wei W."/>
            <person name="Wang X."/>
            <person name="Wang C."/>
            <person name="Huo Q."/>
            <person name="Li W."/>
            <person name="Guo W."/>
            <person name="Chen H."/>
            <person name="Chen S."/>
            <person name="Zhou L."/>
            <person name="Zhou L."/>
            <person name="Ni X."/>
            <person name="Tian J."/>
            <person name="Zhou Y."/>
            <person name="Sheng Y."/>
            <person name="Liu T."/>
            <person name="Pan Y."/>
            <person name="Xia L."/>
            <person name="Li J."/>
            <person name="Zhao F."/>
            <person name="Cao W."/>
        </authorList>
    </citation>
    <scope>NUCLEOTIDE SEQUENCE</scope>
    <source>
        <strain evidence="2">Rmic-2018</strain>
        <tissue evidence="2">Larvae</tissue>
    </source>
</reference>
<dbReference type="PROSITE" id="PS51352">
    <property type="entry name" value="THIOREDOXIN_2"/>
    <property type="match status" value="1"/>
</dbReference>
<dbReference type="InterPro" id="IPR029519">
    <property type="entry name" value="RdCVF2"/>
</dbReference>
<feature type="domain" description="Thioredoxin" evidence="1">
    <location>
        <begin position="1"/>
        <end position="145"/>
    </location>
</feature>
<name>A0A9J6ELC5_RHIMP</name>